<dbReference type="Proteomes" id="UP000295788">
    <property type="component" value="Unassembled WGS sequence"/>
</dbReference>
<dbReference type="RefSeq" id="WP_132767030.1">
    <property type="nucleotide sequence ID" value="NZ_SMAB01000002.1"/>
</dbReference>
<evidence type="ECO:0000313" key="3">
    <source>
        <dbReference type="Proteomes" id="UP000295788"/>
    </source>
</evidence>
<comment type="caution">
    <text evidence="2">The sequence shown here is derived from an EMBL/GenBank/DDBJ whole genome shotgun (WGS) entry which is preliminary data.</text>
</comment>
<name>A0A4R3KKD1_9BACI</name>
<organism evidence="2 3">
    <name type="scientific">Tepidibacillus fermentans</name>
    <dbReference type="NCBI Taxonomy" id="1281767"/>
    <lineage>
        <taxon>Bacteria</taxon>
        <taxon>Bacillati</taxon>
        <taxon>Bacillota</taxon>
        <taxon>Bacilli</taxon>
        <taxon>Bacillales</taxon>
        <taxon>Bacillaceae</taxon>
        <taxon>Tepidibacillus</taxon>
    </lineage>
</organism>
<evidence type="ECO:0000256" key="1">
    <source>
        <dbReference type="SAM" id="Phobius"/>
    </source>
</evidence>
<gene>
    <name evidence="2" type="ORF">EDD72_102218</name>
</gene>
<reference evidence="2 3" key="1">
    <citation type="submission" date="2019-03" db="EMBL/GenBank/DDBJ databases">
        <title>Genomic Encyclopedia of Type Strains, Phase IV (KMG-IV): sequencing the most valuable type-strain genomes for metagenomic binning, comparative biology and taxonomic classification.</title>
        <authorList>
            <person name="Goeker M."/>
        </authorList>
    </citation>
    <scope>NUCLEOTIDE SEQUENCE [LARGE SCALE GENOMIC DNA]</scope>
    <source>
        <strain evidence="2 3">DSM 23802</strain>
    </source>
</reference>
<dbReference type="EMBL" id="SMAB01000002">
    <property type="protein sequence ID" value="TCS84174.1"/>
    <property type="molecule type" value="Genomic_DNA"/>
</dbReference>
<proteinExistence type="predicted"/>
<keyword evidence="3" id="KW-1185">Reference proteome</keyword>
<sequence>MQLKNWHLTVIVFMISLLVLFGGRFIYQNYRIEQPIQVAMSEIKGVKLNQIQYDQQKVELTIVVQDVENFVDTYHQIENKIQPMIGKRELQLHFVNNQDQTLLRAWNQAYFNIAQAMDKNEYSTIPIVLEKLKKQSRLDKVGYGIDEKNVYVDLHVGKKSLYFILPRRVNQGVNNVG</sequence>
<keyword evidence="1" id="KW-0472">Membrane</keyword>
<protein>
    <submittedName>
        <fullName evidence="2">Uncharacterized protein</fullName>
    </submittedName>
</protein>
<keyword evidence="1" id="KW-0812">Transmembrane</keyword>
<feature type="transmembrane region" description="Helical" evidence="1">
    <location>
        <begin position="6"/>
        <end position="27"/>
    </location>
</feature>
<dbReference type="AlphaFoldDB" id="A0A4R3KKD1"/>
<evidence type="ECO:0000313" key="2">
    <source>
        <dbReference type="EMBL" id="TCS84174.1"/>
    </source>
</evidence>
<accession>A0A4R3KKD1</accession>
<dbReference type="OrthoDB" id="2652483at2"/>
<keyword evidence="1" id="KW-1133">Transmembrane helix</keyword>